<dbReference type="PRINTS" id="PR00169">
    <property type="entry name" value="KCHANNEL"/>
</dbReference>
<protein>
    <submittedName>
        <fullName evidence="16">4438_t:CDS:1</fullName>
    </submittedName>
</protein>
<keyword evidence="12" id="KW-0175">Coiled coil</keyword>
<feature type="region of interest" description="Disordered" evidence="13">
    <location>
        <begin position="604"/>
        <end position="624"/>
    </location>
</feature>
<keyword evidence="7" id="KW-0630">Potassium</keyword>
<keyword evidence="10 14" id="KW-0472">Membrane</keyword>
<dbReference type="SUPFAM" id="SSF81324">
    <property type="entry name" value="Voltage-gated potassium channels"/>
    <property type="match status" value="1"/>
</dbReference>
<evidence type="ECO:0000256" key="6">
    <source>
        <dbReference type="ARBA" id="ARBA00022882"/>
    </source>
</evidence>
<evidence type="ECO:0000313" key="16">
    <source>
        <dbReference type="EMBL" id="CAG8587358.1"/>
    </source>
</evidence>
<proteinExistence type="predicted"/>
<evidence type="ECO:0000256" key="14">
    <source>
        <dbReference type="SAM" id="Phobius"/>
    </source>
</evidence>
<evidence type="ECO:0000256" key="1">
    <source>
        <dbReference type="ARBA" id="ARBA00004141"/>
    </source>
</evidence>
<dbReference type="Gene3D" id="1.10.287.70">
    <property type="match status" value="1"/>
</dbReference>
<keyword evidence="3" id="KW-0633">Potassium transport</keyword>
<organism evidence="16 17">
    <name type="scientific">Cetraspora pellucida</name>
    <dbReference type="NCBI Taxonomy" id="1433469"/>
    <lineage>
        <taxon>Eukaryota</taxon>
        <taxon>Fungi</taxon>
        <taxon>Fungi incertae sedis</taxon>
        <taxon>Mucoromycota</taxon>
        <taxon>Glomeromycotina</taxon>
        <taxon>Glomeromycetes</taxon>
        <taxon>Diversisporales</taxon>
        <taxon>Gigasporaceae</taxon>
        <taxon>Cetraspora</taxon>
    </lineage>
</organism>
<dbReference type="Gene3D" id="1.20.120.350">
    <property type="entry name" value="Voltage-gated potassium channels. Chain C"/>
    <property type="match status" value="1"/>
</dbReference>
<dbReference type="PANTHER" id="PTHR11537">
    <property type="entry name" value="VOLTAGE-GATED POTASSIUM CHANNEL"/>
    <property type="match status" value="1"/>
</dbReference>
<keyword evidence="17" id="KW-1185">Reference proteome</keyword>
<feature type="region of interest" description="Disordered" evidence="13">
    <location>
        <begin position="88"/>
        <end position="109"/>
    </location>
</feature>
<feature type="coiled-coil region" evidence="12">
    <location>
        <begin position="436"/>
        <end position="463"/>
    </location>
</feature>
<feature type="transmembrane region" description="Helical" evidence="14">
    <location>
        <begin position="346"/>
        <end position="372"/>
    </location>
</feature>
<feature type="compositionally biased region" description="Acidic residues" evidence="13">
    <location>
        <begin position="91"/>
        <end position="104"/>
    </location>
</feature>
<evidence type="ECO:0000259" key="15">
    <source>
        <dbReference type="Pfam" id="PF00520"/>
    </source>
</evidence>
<keyword evidence="4 14" id="KW-0812">Transmembrane</keyword>
<evidence type="ECO:0000256" key="11">
    <source>
        <dbReference type="ARBA" id="ARBA00023303"/>
    </source>
</evidence>
<evidence type="ECO:0000256" key="3">
    <source>
        <dbReference type="ARBA" id="ARBA00022538"/>
    </source>
</evidence>
<comment type="caution">
    <text evidence="16">The sequence shown here is derived from an EMBL/GenBank/DDBJ whole genome shotgun (WGS) entry which is preliminary data.</text>
</comment>
<name>A0A9N9C5Q0_9GLOM</name>
<keyword evidence="9" id="KW-0406">Ion transport</keyword>
<dbReference type="InterPro" id="IPR028325">
    <property type="entry name" value="VG_K_chnl"/>
</dbReference>
<evidence type="ECO:0000256" key="8">
    <source>
        <dbReference type="ARBA" id="ARBA00022989"/>
    </source>
</evidence>
<evidence type="ECO:0000256" key="2">
    <source>
        <dbReference type="ARBA" id="ARBA00022448"/>
    </source>
</evidence>
<dbReference type="GO" id="GO:0001508">
    <property type="term" value="P:action potential"/>
    <property type="evidence" value="ECO:0007669"/>
    <property type="project" value="TreeGrafter"/>
</dbReference>
<keyword evidence="2" id="KW-0813">Transport</keyword>
<dbReference type="OrthoDB" id="415460at2759"/>
<dbReference type="Proteomes" id="UP000789759">
    <property type="component" value="Unassembled WGS sequence"/>
</dbReference>
<dbReference type="InterPro" id="IPR027359">
    <property type="entry name" value="Volt_channel_dom_sf"/>
</dbReference>
<evidence type="ECO:0000256" key="12">
    <source>
        <dbReference type="SAM" id="Coils"/>
    </source>
</evidence>
<dbReference type="GO" id="GO:0005249">
    <property type="term" value="F:voltage-gated potassium channel activity"/>
    <property type="evidence" value="ECO:0007669"/>
    <property type="project" value="InterPro"/>
</dbReference>
<keyword evidence="6" id="KW-0851">Voltage-gated channel</keyword>
<feature type="transmembrane region" description="Helical" evidence="14">
    <location>
        <begin position="170"/>
        <end position="188"/>
    </location>
</feature>
<comment type="subcellular location">
    <subcellularLocation>
        <location evidence="1">Membrane</location>
        <topology evidence="1">Multi-pass membrane protein</topology>
    </subcellularLocation>
</comment>
<dbReference type="PANTHER" id="PTHR11537:SF254">
    <property type="entry name" value="POTASSIUM VOLTAGE-GATED CHANNEL PROTEIN SHAB"/>
    <property type="match status" value="1"/>
</dbReference>
<dbReference type="GO" id="GO:0008076">
    <property type="term" value="C:voltage-gated potassium channel complex"/>
    <property type="evidence" value="ECO:0007669"/>
    <property type="project" value="InterPro"/>
</dbReference>
<keyword evidence="11" id="KW-0407">Ion channel</keyword>
<sequence length="711" mass="81171">MQPSQNNNNVSNITNPKNNLYFIENEKPQLKFQHDLSRGIGVIPSEHGEPAHEPILTAIEDSSPYLIHHSGKSNDDYTSGSVPPYDIGYDSIEDDNNTEEDEGPLEALKRQEDAKRTPLQNKIHYFLEAPTSKWARAYSWLSLTVNLTSISILCVDSIPSIMGHEFYDRIWYRMDIVFVSFFTIEYILRFYSSSNKLKYLYQPSNVIDLISIIAIYVQLSITTSHNPSSPLGPALRFIGILRLFRIIKLLHISKHGSGFVFIRSAYQLFIGSIYVLIIIIVSSVFIYYAERGEYNSDNLTWYRYNERGQLERSPFQSIVHCFWWSIVTITTTGYGDVVPVTGIGKFIAGLTMSLGVLAIALPTTIIGSNFMAEWAVRRRSKFRHMLHKSHDKSFAKLPSVARSKLLQDQNDTILEAIAEIQERLAQISPPDYYIRYKTFKQKHQQACERILELEQQLEKQKRITKNFDIFIRKVKSFNHNNNSDSLTADTNDSNVGNDKKPLKFPHFKKSKTISSFGDSYATFHKNFIHSGSKNIDTDNQSEIKPKTPKIFSIGTLKKKIARTFSTEDAKSSKHRKHSIDKIDISVPIEVRPTFIPITDTSSITTTHSSIMSPPNEKRPHYRRNNSSPEVIVTSISSDRHSSGSVNLVVDNRQRGIFIQDTNSNHPIPLDNLRPPRIIKVDQGGLQNITRLSSYNSNEGEMDRIEILVDEQ</sequence>
<evidence type="ECO:0000256" key="9">
    <source>
        <dbReference type="ARBA" id="ARBA00023065"/>
    </source>
</evidence>
<accession>A0A9N9C5Q0</accession>
<keyword evidence="5" id="KW-0631">Potassium channel</keyword>
<dbReference type="Pfam" id="PF00520">
    <property type="entry name" value="Ion_trans"/>
    <property type="match status" value="1"/>
</dbReference>
<dbReference type="AlphaFoldDB" id="A0A9N9C5Q0"/>
<dbReference type="EMBL" id="CAJVQA010003941">
    <property type="protein sequence ID" value="CAG8587358.1"/>
    <property type="molecule type" value="Genomic_DNA"/>
</dbReference>
<evidence type="ECO:0000256" key="5">
    <source>
        <dbReference type="ARBA" id="ARBA00022826"/>
    </source>
</evidence>
<feature type="transmembrane region" description="Helical" evidence="14">
    <location>
        <begin position="137"/>
        <end position="158"/>
    </location>
</feature>
<feature type="region of interest" description="Disordered" evidence="13">
    <location>
        <begin position="481"/>
        <end position="501"/>
    </location>
</feature>
<feature type="compositionally biased region" description="Polar residues" evidence="13">
    <location>
        <begin position="481"/>
        <end position="496"/>
    </location>
</feature>
<feature type="transmembrane region" description="Helical" evidence="14">
    <location>
        <begin position="200"/>
        <end position="219"/>
    </location>
</feature>
<evidence type="ECO:0000256" key="7">
    <source>
        <dbReference type="ARBA" id="ARBA00022958"/>
    </source>
</evidence>
<reference evidence="16" key="1">
    <citation type="submission" date="2021-06" db="EMBL/GenBank/DDBJ databases">
        <authorList>
            <person name="Kallberg Y."/>
            <person name="Tangrot J."/>
            <person name="Rosling A."/>
        </authorList>
    </citation>
    <scope>NUCLEOTIDE SEQUENCE</scope>
    <source>
        <strain evidence="16">FL966</strain>
    </source>
</reference>
<evidence type="ECO:0000256" key="4">
    <source>
        <dbReference type="ARBA" id="ARBA00022692"/>
    </source>
</evidence>
<keyword evidence="8 14" id="KW-1133">Transmembrane helix</keyword>
<gene>
    <name evidence="16" type="ORF">CPELLU_LOCUS6374</name>
</gene>
<evidence type="ECO:0000313" key="17">
    <source>
        <dbReference type="Proteomes" id="UP000789759"/>
    </source>
</evidence>
<evidence type="ECO:0000256" key="10">
    <source>
        <dbReference type="ARBA" id="ARBA00023136"/>
    </source>
</evidence>
<dbReference type="InterPro" id="IPR005821">
    <property type="entry name" value="Ion_trans_dom"/>
</dbReference>
<feature type="compositionally biased region" description="Low complexity" evidence="13">
    <location>
        <begin position="604"/>
        <end position="614"/>
    </location>
</feature>
<feature type="transmembrane region" description="Helical" evidence="14">
    <location>
        <begin position="268"/>
        <end position="289"/>
    </location>
</feature>
<feature type="domain" description="Ion transport" evidence="15">
    <location>
        <begin position="136"/>
        <end position="370"/>
    </location>
</feature>
<evidence type="ECO:0000256" key="13">
    <source>
        <dbReference type="SAM" id="MobiDB-lite"/>
    </source>
</evidence>